<dbReference type="GO" id="GO:0051604">
    <property type="term" value="P:protein maturation"/>
    <property type="evidence" value="ECO:0007669"/>
    <property type="project" value="TreeGrafter"/>
</dbReference>
<dbReference type="Gene3D" id="6.10.20.100">
    <property type="match status" value="1"/>
</dbReference>
<dbReference type="RefSeq" id="WP_199261932.1">
    <property type="nucleotide sequence ID" value="NZ_CP054140.1"/>
</dbReference>
<evidence type="ECO:0000313" key="4">
    <source>
        <dbReference type="EMBL" id="QQG66112.1"/>
    </source>
</evidence>
<evidence type="ECO:0000256" key="1">
    <source>
        <dbReference type="ARBA" id="ARBA00007888"/>
    </source>
</evidence>
<dbReference type="GO" id="GO:0051539">
    <property type="term" value="F:4 iron, 4 sulfur cluster binding"/>
    <property type="evidence" value="ECO:0007669"/>
    <property type="project" value="TreeGrafter"/>
</dbReference>
<dbReference type="PANTHER" id="PTHR30149">
    <property type="entry name" value="HYDROGENASE PROTEIN ASSEMBLY PROTEIN HYPD"/>
    <property type="match status" value="1"/>
</dbReference>
<evidence type="ECO:0000256" key="2">
    <source>
        <dbReference type="ARBA" id="ARBA00022723"/>
    </source>
</evidence>
<dbReference type="AlphaFoldDB" id="A0A7T6AR18"/>
<name>A0A7T6AR18_9BACT</name>
<dbReference type="InterPro" id="IPR042243">
    <property type="entry name" value="HypD_1"/>
</dbReference>
<dbReference type="InterPro" id="IPR002780">
    <property type="entry name" value="Hyd_form_HypD"/>
</dbReference>
<keyword evidence="5" id="KW-1185">Reference proteome</keyword>
<sequence>MNWIEGFRSQEVTAPLVEEINRSVRQPVRLMEVCGTHTMSIFRHGIRSLLPDEVQLLSGPGCPVCVTPAGQIDAFVQAADMEKVIVATFGDLIRVPGSSRSLAQARAQGARVEVVYSPMDALALAQQHQEQTVLFPAIGFETTVPAIAATLLQAKRMAVKNFVIVSAGKTMPQALETLMADPQLQVDGLLCPGHVSAIIGSAAYQPLAEKYGLACAVAGFEPADILAGILTLVRCIQQKQATVENCYTRAVSTRGNARALHLINEVFEPVDSEWRGLGMIAASGLQLRPSYQCFDAVQRLGLDVQSVPDPKGCCCGEILKGRVLPPDCPLYGRGCTPLQPIGPCMVSNEGTCAAFYRFSEVKRPMQASDTVSS</sequence>
<reference evidence="4 5" key="1">
    <citation type="submission" date="2020-05" db="EMBL/GenBank/DDBJ databases">
        <title>Complete genome of Desulfobulbus oligotrophicus.</title>
        <authorList>
            <person name="Podar M."/>
        </authorList>
    </citation>
    <scope>NUCLEOTIDE SEQUENCE [LARGE SCALE GENOMIC DNA]</scope>
    <source>
        <strain evidence="4 5">Prop6</strain>
    </source>
</reference>
<dbReference type="GO" id="GO:0005506">
    <property type="term" value="F:iron ion binding"/>
    <property type="evidence" value="ECO:0007669"/>
    <property type="project" value="TreeGrafter"/>
</dbReference>
<accession>A0A7T6AR18</accession>
<organism evidence="4 5">
    <name type="scientific">Desulfobulbus oligotrophicus</name>
    <dbReference type="NCBI Taxonomy" id="1909699"/>
    <lineage>
        <taxon>Bacteria</taxon>
        <taxon>Pseudomonadati</taxon>
        <taxon>Thermodesulfobacteriota</taxon>
        <taxon>Desulfobulbia</taxon>
        <taxon>Desulfobulbales</taxon>
        <taxon>Desulfobulbaceae</taxon>
        <taxon>Desulfobulbus</taxon>
    </lineage>
</organism>
<dbReference type="KEGG" id="dog:HP555_09630"/>
<dbReference type="Proteomes" id="UP000596092">
    <property type="component" value="Chromosome"/>
</dbReference>
<dbReference type="PANTHER" id="PTHR30149:SF0">
    <property type="entry name" value="HYDROGENASE MATURATION FACTOR HYPD"/>
    <property type="match status" value="1"/>
</dbReference>
<dbReference type="GO" id="GO:0070025">
    <property type="term" value="F:carbon monoxide binding"/>
    <property type="evidence" value="ECO:0007669"/>
    <property type="project" value="TreeGrafter"/>
</dbReference>
<gene>
    <name evidence="4" type="primary">hypD</name>
    <name evidence="4" type="ORF">HP555_09630</name>
</gene>
<dbReference type="PIRSF" id="PIRSF005622">
    <property type="entry name" value="Hydrgn_mat_hypD"/>
    <property type="match status" value="1"/>
</dbReference>
<evidence type="ECO:0000313" key="5">
    <source>
        <dbReference type="Proteomes" id="UP000596092"/>
    </source>
</evidence>
<evidence type="ECO:0000256" key="3">
    <source>
        <dbReference type="ARBA" id="ARBA00023004"/>
    </source>
</evidence>
<dbReference type="NCBIfam" id="TIGR00075">
    <property type="entry name" value="hypD"/>
    <property type="match status" value="1"/>
</dbReference>
<dbReference type="Gene3D" id="3.40.50.11750">
    <property type="entry name" value="HypD, alpha/beta domain 1"/>
    <property type="match status" value="2"/>
</dbReference>
<keyword evidence="2" id="KW-0479">Metal-binding</keyword>
<protein>
    <submittedName>
        <fullName evidence="4">Hydrogenase formation protein HypD</fullName>
    </submittedName>
</protein>
<dbReference type="InterPro" id="IPR042244">
    <property type="entry name" value="HypD_2_sf"/>
</dbReference>
<keyword evidence="3" id="KW-0408">Iron</keyword>
<proteinExistence type="inferred from homology"/>
<comment type="similarity">
    <text evidence="1">Belongs to the HypD family.</text>
</comment>
<dbReference type="Pfam" id="PF01924">
    <property type="entry name" value="HypD"/>
    <property type="match status" value="1"/>
</dbReference>
<dbReference type="EMBL" id="CP054140">
    <property type="protein sequence ID" value="QQG66112.1"/>
    <property type="molecule type" value="Genomic_DNA"/>
</dbReference>